<feature type="domain" description="ARMET C-terminal" evidence="4">
    <location>
        <begin position="149"/>
        <end position="187"/>
    </location>
</feature>
<dbReference type="Gene3D" id="1.10.720.30">
    <property type="entry name" value="SAP domain"/>
    <property type="match status" value="1"/>
</dbReference>
<evidence type="ECO:0000313" key="5">
    <source>
        <dbReference type="EMBL" id="CCA14058.1"/>
    </source>
</evidence>
<feature type="signal peptide" evidence="3">
    <location>
        <begin position="1"/>
        <end position="37"/>
    </location>
</feature>
<evidence type="ECO:0000256" key="1">
    <source>
        <dbReference type="ARBA" id="ARBA00014267"/>
    </source>
</evidence>
<feature type="chain" id="PRO_5003261402" description="Mesencephalic astrocyte-derived neurotrophic factor homolog" evidence="3">
    <location>
        <begin position="38"/>
        <end position="191"/>
    </location>
</feature>
<evidence type="ECO:0000259" key="4">
    <source>
        <dbReference type="Pfam" id="PF10208"/>
    </source>
</evidence>
<dbReference type="PANTHER" id="PTHR12990">
    <property type="entry name" value="ARMET-LIKE PROTEIN"/>
    <property type="match status" value="1"/>
</dbReference>
<dbReference type="InterPro" id="IPR045333">
    <property type="entry name" value="ARMET-like"/>
</dbReference>
<dbReference type="InterPro" id="IPR036361">
    <property type="entry name" value="SAP_dom_sf"/>
</dbReference>
<organism evidence="5">
    <name type="scientific">Albugo laibachii Nc14</name>
    <dbReference type="NCBI Taxonomy" id="890382"/>
    <lineage>
        <taxon>Eukaryota</taxon>
        <taxon>Sar</taxon>
        <taxon>Stramenopiles</taxon>
        <taxon>Oomycota</taxon>
        <taxon>Peronosporomycetes</taxon>
        <taxon>Albuginales</taxon>
        <taxon>Albuginaceae</taxon>
        <taxon>Albugo</taxon>
    </lineage>
</organism>
<dbReference type="InterPro" id="IPR019345">
    <property type="entry name" value="ARMET_C"/>
</dbReference>
<dbReference type="SUPFAM" id="SSF68906">
    <property type="entry name" value="SAP domain"/>
    <property type="match status" value="1"/>
</dbReference>
<gene>
    <name evidence="5" type="primary">AlNc14C1G184</name>
    <name evidence="5" type="ORF">ALNC14_002010</name>
</gene>
<dbReference type="AlphaFoldDB" id="F0VZ43"/>
<dbReference type="PANTHER" id="PTHR12990:SF5">
    <property type="entry name" value="MESENCEPHALIC ASTROCYTE-DERIVED NEUROTROPHIC FACTOR HOMOLOG"/>
    <property type="match status" value="1"/>
</dbReference>
<reference evidence="5" key="1">
    <citation type="journal article" date="2011" name="PLoS Biol.">
        <title>Gene gain and loss during evolution of obligate parasitism in the white rust pathogen of Arabidopsis thaliana.</title>
        <authorList>
            <person name="Kemen E."/>
            <person name="Gardiner A."/>
            <person name="Schultz-Larsen T."/>
            <person name="Kemen A.C."/>
            <person name="Balmuth A.L."/>
            <person name="Robert-Seilaniantz A."/>
            <person name="Bailey K."/>
            <person name="Holub E."/>
            <person name="Studholme D.J."/>
            <person name="Maclean D."/>
            <person name="Jones J.D."/>
        </authorList>
    </citation>
    <scope>NUCLEOTIDE SEQUENCE</scope>
</reference>
<dbReference type="Pfam" id="PF10208">
    <property type="entry name" value="ARMET_C"/>
    <property type="match status" value="1"/>
</dbReference>
<dbReference type="Gene3D" id="1.10.225.10">
    <property type="entry name" value="Saposin-like"/>
    <property type="match status" value="1"/>
</dbReference>
<dbReference type="EMBL" id="FR824046">
    <property type="protein sequence ID" value="CCA14058.1"/>
    <property type="molecule type" value="Genomic_DNA"/>
</dbReference>
<evidence type="ECO:0000256" key="2">
    <source>
        <dbReference type="ARBA" id="ARBA00032923"/>
    </source>
</evidence>
<evidence type="ECO:0000256" key="3">
    <source>
        <dbReference type="SAM" id="SignalP"/>
    </source>
</evidence>
<keyword evidence="3" id="KW-0732">Signal</keyword>
<proteinExistence type="predicted"/>
<dbReference type="HOGENOM" id="CLU_099080_1_0_1"/>
<protein>
    <recommendedName>
        <fullName evidence="1">Mesencephalic astrocyte-derived neurotrophic factor homolog</fullName>
    </recommendedName>
    <alternativeName>
        <fullName evidence="2">MANF/CDNF-like protein</fullName>
    </alternativeName>
</protein>
<sequence length="191" mass="21395">MQDRLYAVSFTILTSRHRMQISSLSLLIVLAFAAVQGRTVEQPKESSVNPDDLNASPCPVCVKVIGDVKTLYATKKYKKPEEALMHYCGKVVKVGTKEDKVCDNLKAMKMDVGVQVGFGKEAVRICEKFSGTNSDVCTIRYDVKVNEDTDFTKLRVKQLKAILNGRGVQCVGCVEKDEFIKKIRETQHMEL</sequence>
<accession>F0VZ43</accession>
<name>F0VZ43_9STRA</name>
<reference evidence="5" key="2">
    <citation type="submission" date="2011-02" db="EMBL/GenBank/DDBJ databases">
        <authorList>
            <person name="MacLean D."/>
        </authorList>
    </citation>
    <scope>NUCLEOTIDE SEQUENCE</scope>
</reference>